<feature type="non-terminal residue" evidence="2">
    <location>
        <position position="1"/>
    </location>
</feature>
<reference evidence="2 3" key="1">
    <citation type="submission" date="2015-09" db="EMBL/GenBank/DDBJ databases">
        <title>Draft genome of the parasitic nematode Teladorsagia circumcincta isolate WARC Sus (inbred).</title>
        <authorList>
            <person name="Mitreva M."/>
        </authorList>
    </citation>
    <scope>NUCLEOTIDE SEQUENCE [LARGE SCALE GENOMIC DNA]</scope>
    <source>
        <strain evidence="2 3">S</strain>
    </source>
</reference>
<name>A0A2G9UN64_TELCI</name>
<proteinExistence type="predicted"/>
<dbReference type="Pfam" id="PF01683">
    <property type="entry name" value="EB"/>
    <property type="match status" value="1"/>
</dbReference>
<dbReference type="EMBL" id="KZ345904">
    <property type="protein sequence ID" value="PIO71603.1"/>
    <property type="molecule type" value="Genomic_DNA"/>
</dbReference>
<evidence type="ECO:0000313" key="2">
    <source>
        <dbReference type="EMBL" id="PIO71603.1"/>
    </source>
</evidence>
<keyword evidence="3" id="KW-1185">Reference proteome</keyword>
<protein>
    <recommendedName>
        <fullName evidence="1">EB domain-containing protein</fullName>
    </recommendedName>
</protein>
<dbReference type="AlphaFoldDB" id="A0A2G9UN64"/>
<dbReference type="InterPro" id="IPR006149">
    <property type="entry name" value="EB_dom"/>
</dbReference>
<gene>
    <name evidence="2" type="ORF">TELCIR_06489</name>
</gene>
<feature type="domain" description="EB" evidence="1">
    <location>
        <begin position="90"/>
        <end position="130"/>
    </location>
</feature>
<accession>A0A2G9UN64</accession>
<evidence type="ECO:0000313" key="3">
    <source>
        <dbReference type="Proteomes" id="UP000230423"/>
    </source>
</evidence>
<dbReference type="Proteomes" id="UP000230423">
    <property type="component" value="Unassembled WGS sequence"/>
</dbReference>
<evidence type="ECO:0000259" key="1">
    <source>
        <dbReference type="Pfam" id="PF01683"/>
    </source>
</evidence>
<sequence length="198" mass="21291">LAAGSDIRIILTRSSIFTLERCAIKPRQAASQYYGGYPGYGYGGWGRGYGGWGRGYGGYGGYPGYGYRPFYRGYYGGGPYGGYGGYGGTCAPNEISISNTCYPISGIGGPCVNSAQCQSSGAYCRNGVCVSNIQYDNREFLPAPMTDNSQNTEWDLAASTAGQWDNTFAVGVTVPIMTTLTDFPVFEDLPRKMSHVFE</sequence>
<organism evidence="2 3">
    <name type="scientific">Teladorsagia circumcincta</name>
    <name type="common">Brown stomach worm</name>
    <name type="synonym">Ostertagia circumcincta</name>
    <dbReference type="NCBI Taxonomy" id="45464"/>
    <lineage>
        <taxon>Eukaryota</taxon>
        <taxon>Metazoa</taxon>
        <taxon>Ecdysozoa</taxon>
        <taxon>Nematoda</taxon>
        <taxon>Chromadorea</taxon>
        <taxon>Rhabditida</taxon>
        <taxon>Rhabditina</taxon>
        <taxon>Rhabditomorpha</taxon>
        <taxon>Strongyloidea</taxon>
        <taxon>Trichostrongylidae</taxon>
        <taxon>Teladorsagia</taxon>
    </lineage>
</organism>